<reference evidence="6 7" key="1">
    <citation type="submission" date="2017-12" db="EMBL/GenBank/DDBJ databases">
        <title>Sequencing, de novo assembly and annotation of complete genome of a new Thraustochytrid species, strain FCC1311.</title>
        <authorList>
            <person name="Sedici K."/>
            <person name="Godart F."/>
            <person name="Aiese Cigliano R."/>
            <person name="Sanseverino W."/>
            <person name="Barakat M."/>
            <person name="Ortet P."/>
            <person name="Marechal E."/>
            <person name="Cagnac O."/>
            <person name="Amato A."/>
        </authorList>
    </citation>
    <scope>NUCLEOTIDE SEQUENCE [LARGE SCALE GENOMIC DNA]</scope>
</reference>
<proteinExistence type="predicted"/>
<keyword evidence="7" id="KW-1185">Reference proteome</keyword>
<feature type="region of interest" description="Disordered" evidence="4">
    <location>
        <begin position="1"/>
        <end position="49"/>
    </location>
</feature>
<feature type="region of interest" description="Disordered" evidence="4">
    <location>
        <begin position="171"/>
        <end position="220"/>
    </location>
</feature>
<dbReference type="InParanoid" id="A0A2R5GER8"/>
<dbReference type="InterPro" id="IPR011705">
    <property type="entry name" value="BACK"/>
</dbReference>
<dbReference type="Pfam" id="PF07707">
    <property type="entry name" value="BACK"/>
    <property type="match status" value="1"/>
</dbReference>
<feature type="compositionally biased region" description="Basic and acidic residues" evidence="4">
    <location>
        <begin position="107"/>
        <end position="120"/>
    </location>
</feature>
<evidence type="ECO:0000256" key="1">
    <source>
        <dbReference type="ARBA" id="ARBA00022574"/>
    </source>
</evidence>
<dbReference type="PROSITE" id="PS50082">
    <property type="entry name" value="WD_REPEATS_2"/>
    <property type="match status" value="3"/>
</dbReference>
<gene>
    <name evidence="6" type="ORF">FCC1311_056482</name>
</gene>
<feature type="repeat" description="WD" evidence="3">
    <location>
        <begin position="769"/>
        <end position="801"/>
    </location>
</feature>
<dbReference type="InterPro" id="IPR015943">
    <property type="entry name" value="WD40/YVTN_repeat-like_dom_sf"/>
</dbReference>
<dbReference type="Gene3D" id="3.30.710.10">
    <property type="entry name" value="Potassium Channel Kv1.1, Chain A"/>
    <property type="match status" value="1"/>
</dbReference>
<feature type="compositionally biased region" description="Low complexity" evidence="4">
    <location>
        <begin position="12"/>
        <end position="29"/>
    </location>
</feature>
<comment type="caution">
    <text evidence="6">The sequence shown here is derived from an EMBL/GenBank/DDBJ whole genome shotgun (WGS) entry which is preliminary data.</text>
</comment>
<dbReference type="InterPro" id="IPR011333">
    <property type="entry name" value="SKP1/BTB/POZ_sf"/>
</dbReference>
<evidence type="ECO:0000256" key="2">
    <source>
        <dbReference type="ARBA" id="ARBA00022737"/>
    </source>
</evidence>
<feature type="compositionally biased region" description="Low complexity" evidence="4">
    <location>
        <begin position="269"/>
        <end position="300"/>
    </location>
</feature>
<feature type="region of interest" description="Disordered" evidence="4">
    <location>
        <begin position="101"/>
        <end position="132"/>
    </location>
</feature>
<dbReference type="Gene3D" id="2.130.10.10">
    <property type="entry name" value="YVTN repeat-like/Quinoprotein amine dehydrogenase"/>
    <property type="match status" value="2"/>
</dbReference>
<feature type="repeat" description="WD" evidence="3">
    <location>
        <begin position="899"/>
        <end position="930"/>
    </location>
</feature>
<dbReference type="PROSITE" id="PS50294">
    <property type="entry name" value="WD_REPEATS_REGION"/>
    <property type="match status" value="2"/>
</dbReference>
<feature type="compositionally biased region" description="Low complexity" evidence="4">
    <location>
        <begin position="179"/>
        <end position="209"/>
    </location>
</feature>
<feature type="compositionally biased region" description="Pro residues" evidence="4">
    <location>
        <begin position="1"/>
        <end position="11"/>
    </location>
</feature>
<evidence type="ECO:0000259" key="5">
    <source>
        <dbReference type="SMART" id="SM00875"/>
    </source>
</evidence>
<feature type="region of interest" description="Disordered" evidence="4">
    <location>
        <begin position="260"/>
        <end position="345"/>
    </location>
</feature>
<dbReference type="EMBL" id="BEYU01000057">
    <property type="protein sequence ID" value="GBG29427.1"/>
    <property type="molecule type" value="Genomic_DNA"/>
</dbReference>
<dbReference type="SMART" id="SM00875">
    <property type="entry name" value="BACK"/>
    <property type="match status" value="1"/>
</dbReference>
<dbReference type="CDD" id="cd00200">
    <property type="entry name" value="WD40"/>
    <property type="match status" value="1"/>
</dbReference>
<dbReference type="SUPFAM" id="SSF50978">
    <property type="entry name" value="WD40 repeat-like"/>
    <property type="match status" value="1"/>
</dbReference>
<evidence type="ECO:0000313" key="6">
    <source>
        <dbReference type="EMBL" id="GBG29427.1"/>
    </source>
</evidence>
<dbReference type="Proteomes" id="UP000241890">
    <property type="component" value="Unassembled WGS sequence"/>
</dbReference>
<evidence type="ECO:0000256" key="4">
    <source>
        <dbReference type="SAM" id="MobiDB-lite"/>
    </source>
</evidence>
<dbReference type="AlphaFoldDB" id="A0A2R5GER8"/>
<dbReference type="PRINTS" id="PR00320">
    <property type="entry name" value="GPROTEINBRPT"/>
</dbReference>
<accession>A0A2R5GER8</accession>
<dbReference type="SMART" id="SM00320">
    <property type="entry name" value="WD40"/>
    <property type="match status" value="7"/>
</dbReference>
<feature type="region of interest" description="Disordered" evidence="4">
    <location>
        <begin position="596"/>
        <end position="628"/>
    </location>
</feature>
<dbReference type="InterPro" id="IPR020472">
    <property type="entry name" value="WD40_PAC1"/>
</dbReference>
<dbReference type="OrthoDB" id="674604at2759"/>
<dbReference type="PANTHER" id="PTHR19848:SF8">
    <property type="entry name" value="F-BOX AND WD REPEAT DOMAIN CONTAINING 7"/>
    <property type="match status" value="1"/>
</dbReference>
<name>A0A2R5GER8_9STRA</name>
<feature type="compositionally biased region" description="Polar residues" evidence="4">
    <location>
        <begin position="301"/>
        <end position="319"/>
    </location>
</feature>
<dbReference type="InterPro" id="IPR001680">
    <property type="entry name" value="WD40_rpt"/>
</dbReference>
<keyword evidence="2" id="KW-0677">Repeat</keyword>
<feature type="domain" description="BACK" evidence="5">
    <location>
        <begin position="466"/>
        <end position="570"/>
    </location>
</feature>
<feature type="compositionally biased region" description="Low complexity" evidence="4">
    <location>
        <begin position="599"/>
        <end position="610"/>
    </location>
</feature>
<dbReference type="PANTHER" id="PTHR19848">
    <property type="entry name" value="WD40 REPEAT PROTEIN"/>
    <property type="match status" value="1"/>
</dbReference>
<keyword evidence="1 3" id="KW-0853">WD repeat</keyword>
<feature type="repeat" description="WD" evidence="3">
    <location>
        <begin position="689"/>
        <end position="728"/>
    </location>
</feature>
<evidence type="ECO:0000313" key="7">
    <source>
        <dbReference type="Proteomes" id="UP000241890"/>
    </source>
</evidence>
<feature type="compositionally biased region" description="Polar residues" evidence="4">
    <location>
        <begin position="121"/>
        <end position="132"/>
    </location>
</feature>
<dbReference type="Gene3D" id="1.25.40.420">
    <property type="match status" value="1"/>
</dbReference>
<organism evidence="6 7">
    <name type="scientific">Hondaea fermentalgiana</name>
    <dbReference type="NCBI Taxonomy" id="2315210"/>
    <lineage>
        <taxon>Eukaryota</taxon>
        <taxon>Sar</taxon>
        <taxon>Stramenopiles</taxon>
        <taxon>Bigyra</taxon>
        <taxon>Labyrinthulomycetes</taxon>
        <taxon>Thraustochytrida</taxon>
        <taxon>Thraustochytriidae</taxon>
        <taxon>Hondaea</taxon>
    </lineage>
</organism>
<feature type="compositionally biased region" description="Low complexity" evidence="4">
    <location>
        <begin position="320"/>
        <end position="333"/>
    </location>
</feature>
<dbReference type="Pfam" id="PF00400">
    <property type="entry name" value="WD40"/>
    <property type="match status" value="4"/>
</dbReference>
<evidence type="ECO:0000256" key="3">
    <source>
        <dbReference type="PROSITE-ProRule" id="PRU00221"/>
    </source>
</evidence>
<protein>
    <submittedName>
        <fullName evidence="6">WD repeat-containing protein wdr-5.1</fullName>
    </submittedName>
</protein>
<dbReference type="InterPro" id="IPR036322">
    <property type="entry name" value="WD40_repeat_dom_sf"/>
</dbReference>
<sequence length="930" mass="101424">MMNHHPYPPHSVPHQPHHQPQQVPSHHSPGVYEGFGEGLQQNLHPQHHPHQENIEHVNLHPHKRQRVRSRGGSMDFLFDFDDGAPVSDFLGAVPADPISATLFNENDDTRGSEHGLRWDDNQSMLSGPGSESFTLTTPDHLIRMSQRWERMARRGELCDLEFVIAADNNTSEAPIPPHGSSAASASSSSGQSSTSPTMGPSFAHAAAGLPAPPPHPVSGETSRQLIVPLHAVFACACSSVIADLLKDAPFSRAAQHDNLHEASQVKSQNNTTTSSDNNNNNNVANGNNSNAKKKSPGSNGANSTRKNSKNQDSTSNKNGSAASLAHAHSPSNSISGDTEAYESSTCSSKGSAVSALGAKTRTATNTGSTKSLLLADATRRAAPFSSYLRVSTRMHLGQPRISLEIHGARVGEEAAVAVRTYMYTGIVNFRPEVMAQILQLALILDIKPLIELASGYLMSNLSTTYVFETLHIASQFHVPNLKEAACEYIMRHFDTCTQLPGWAALPKDSLRAILIGDEIHTMSEIMVFRALVNWTLAAEEQRKNNFLNMALDGDVLRLSNMSRDELFEISNHKLISESKELRRALYNEAMERIQTTGVAPPSGAPAPSSAKRSVSKPRRYTPNTSLTVPSPVEEAENLAPLVVNKCEHTLSGFVHPVCALAFVGGYLAAASSDSIFIYRIRDWELVTTLRGHESTVVSLRAFQDRLISASPDRTIRVWSTDTWECLNVVSTSKSSVCTMIVHEDKLITGSDDGALKSWSLSSWNLLRNVSAHQHVIWALATYGKDTLITGSSDTTIKVWSICRKGGFQAVCTLDCHKDEVQALTVDHSRGWLLSGSDDGCINIHDCKTWTQLRSISWHGRAVLSLVSYGNRVIAGLGNGVVGIWDKDEILQSEKCLTELVEHKSCVMALQAVQGRLVTASYDRTIRIWGP</sequence>